<keyword evidence="3" id="KW-1185">Reference proteome</keyword>
<feature type="transmembrane region" description="Helical" evidence="1">
    <location>
        <begin position="109"/>
        <end position="128"/>
    </location>
</feature>
<reference evidence="2 3" key="1">
    <citation type="submission" date="2020-08" db="EMBL/GenBank/DDBJ databases">
        <title>Genome public.</title>
        <authorList>
            <person name="Liu C."/>
            <person name="Sun Q."/>
        </authorList>
    </citation>
    <scope>NUCLEOTIDE SEQUENCE [LARGE SCALE GENOMIC DNA]</scope>
    <source>
        <strain evidence="2 3">M29</strain>
    </source>
</reference>
<sequence>MKKSSGIEKVGRNAWLIATVFLLIISAFKIGTTGFSNITLLQIILFGIFMYALGISINKKGALWEGTLFLYSFFLFLLSRIFLDFIGIKSMYNSDRFAWYTITPQTTEIILISYIIFLLVYIVLLKFVKKDIFSFDGRHLFKFNNLPLLEQNMRNSLFQS</sequence>
<dbReference type="Proteomes" id="UP000649826">
    <property type="component" value="Unassembled WGS sequence"/>
</dbReference>
<accession>A0ABR7IJI2</accession>
<feature type="transmembrane region" description="Helical" evidence="1">
    <location>
        <begin position="38"/>
        <end position="56"/>
    </location>
</feature>
<comment type="caution">
    <text evidence="2">The sequence shown here is derived from an EMBL/GenBank/DDBJ whole genome shotgun (WGS) entry which is preliminary data.</text>
</comment>
<organism evidence="2 3">
    <name type="scientific">Blautia difficilis</name>
    <dbReference type="NCBI Taxonomy" id="2763027"/>
    <lineage>
        <taxon>Bacteria</taxon>
        <taxon>Bacillati</taxon>
        <taxon>Bacillota</taxon>
        <taxon>Clostridia</taxon>
        <taxon>Lachnospirales</taxon>
        <taxon>Lachnospiraceae</taxon>
        <taxon>Blautia</taxon>
    </lineage>
</organism>
<proteinExistence type="predicted"/>
<evidence type="ECO:0000313" key="2">
    <source>
        <dbReference type="EMBL" id="MBC5780182.1"/>
    </source>
</evidence>
<keyword evidence="1" id="KW-1133">Transmembrane helix</keyword>
<keyword evidence="1" id="KW-0472">Membrane</keyword>
<dbReference type="RefSeq" id="WP_186995143.1">
    <property type="nucleotide sequence ID" value="NZ_JACOQG010000018.1"/>
</dbReference>
<protein>
    <submittedName>
        <fullName evidence="2">Uncharacterized protein</fullName>
    </submittedName>
</protein>
<keyword evidence="1" id="KW-0812">Transmembrane</keyword>
<name>A0ABR7IJI2_9FIRM</name>
<gene>
    <name evidence="2" type="ORF">H8Z82_11080</name>
</gene>
<evidence type="ECO:0000256" key="1">
    <source>
        <dbReference type="SAM" id="Phobius"/>
    </source>
</evidence>
<evidence type="ECO:0000313" key="3">
    <source>
        <dbReference type="Proteomes" id="UP000649826"/>
    </source>
</evidence>
<feature type="transmembrane region" description="Helical" evidence="1">
    <location>
        <begin position="12"/>
        <end position="32"/>
    </location>
</feature>
<feature type="transmembrane region" description="Helical" evidence="1">
    <location>
        <begin position="68"/>
        <end position="89"/>
    </location>
</feature>
<dbReference type="EMBL" id="JACOQG010000018">
    <property type="protein sequence ID" value="MBC5780182.1"/>
    <property type="molecule type" value="Genomic_DNA"/>
</dbReference>